<dbReference type="EMBL" id="CP041765">
    <property type="protein sequence ID" value="QDQ96137.1"/>
    <property type="molecule type" value="Genomic_DNA"/>
</dbReference>
<evidence type="ECO:0000256" key="7">
    <source>
        <dbReference type="RuleBase" id="RU003345"/>
    </source>
</evidence>
<organism evidence="9 10">
    <name type="scientific">Tomitella fengzijianii</name>
    <dbReference type="NCBI Taxonomy" id="2597660"/>
    <lineage>
        <taxon>Bacteria</taxon>
        <taxon>Bacillati</taxon>
        <taxon>Actinomycetota</taxon>
        <taxon>Actinomycetes</taxon>
        <taxon>Mycobacteriales</taxon>
        <taxon>Tomitella</taxon>
    </lineage>
</organism>
<dbReference type="Gene3D" id="3.40.605.10">
    <property type="entry name" value="Aldehyde Dehydrogenase, Chain A, domain 1"/>
    <property type="match status" value="1"/>
</dbReference>
<dbReference type="KEGG" id="toy:FO059_00725"/>
<evidence type="ECO:0000256" key="6">
    <source>
        <dbReference type="PROSITE-ProRule" id="PRU10007"/>
    </source>
</evidence>
<protein>
    <recommendedName>
        <fullName evidence="4">Aldehyde dehydrogenase</fullName>
    </recommendedName>
</protein>
<dbReference type="InterPro" id="IPR016162">
    <property type="entry name" value="Ald_DH_N"/>
</dbReference>
<evidence type="ECO:0000256" key="5">
    <source>
        <dbReference type="PIRSR" id="PIRSR036492-1"/>
    </source>
</evidence>
<evidence type="ECO:0000256" key="3">
    <source>
        <dbReference type="ARBA" id="ARBA00023027"/>
    </source>
</evidence>
<reference evidence="9 10" key="1">
    <citation type="submission" date="2019-07" db="EMBL/GenBank/DDBJ databases">
        <title>Tomitella cavernea sp. nov., an actinomycete isolated from soil.</title>
        <authorList>
            <person name="Cheng J."/>
        </authorList>
    </citation>
    <scope>NUCLEOTIDE SEQUENCE [LARGE SCALE GENOMIC DNA]</scope>
    <source>
        <strain evidence="9 10">HY188</strain>
    </source>
</reference>
<dbReference type="InterPro" id="IPR016163">
    <property type="entry name" value="Ald_DH_C"/>
</dbReference>
<dbReference type="AlphaFoldDB" id="A0A516WZF2"/>
<evidence type="ECO:0000256" key="2">
    <source>
        <dbReference type="ARBA" id="ARBA00023002"/>
    </source>
</evidence>
<feature type="active site" evidence="5 6">
    <location>
        <position position="226"/>
    </location>
</feature>
<dbReference type="InterPro" id="IPR012394">
    <property type="entry name" value="Aldehyde_DH_NAD(P)"/>
</dbReference>
<dbReference type="Gene3D" id="3.40.309.10">
    <property type="entry name" value="Aldehyde Dehydrogenase, Chain A, domain 2"/>
    <property type="match status" value="1"/>
</dbReference>
<feature type="active site" evidence="5">
    <location>
        <position position="260"/>
    </location>
</feature>
<dbReference type="Proteomes" id="UP000317344">
    <property type="component" value="Chromosome"/>
</dbReference>
<name>A0A516WZF2_9ACTN</name>
<gene>
    <name evidence="9" type="ORF">FO059_00725</name>
</gene>
<sequence length="477" mass="50121">MTTVAESGSTADTLAALDDILARQRAARLAEGMPSAAARRARIQAVIDLLVDEYDAIVSAIDADFGGRHRGYSIMNDILGSLGSLKSSRDRLEEWMAPEPRQAYAPYDQYGATAEIRYTPKGTVGILGTWNAPVFTLLSPLASALAAGNRAVLKPSEVVPRTAETVARLFAERIDPLDVAVVTGGPEVAEQFTARPFGHLVFTGSTPVGRAVMRNAAENLVPVTLELGGKSPTLVSRSADLAAAAGKVAGAKSSNGGQLCVSPDLVYVPRESVDAFVTALTGAYAQLVPTVQDNPGAISIVDERHARRVAGLVDDARARGARVETVPDEQQDGRRTPLHVVVDPPEDAAVLREELFGPAVVVLGYDAVDGVLAALGERPAPLALYWLGTDDDELQAVLDGSTSGGVTVNDLMLHPGLEDAPFGGVGDSGMGHYHGREGFVEFSHARSVFHAPAGAGQPPAALYPEGFEQMMASMITR</sequence>
<dbReference type="PROSITE" id="PS00687">
    <property type="entry name" value="ALDEHYDE_DEHYDR_GLU"/>
    <property type="match status" value="1"/>
</dbReference>
<keyword evidence="3" id="KW-0520">NAD</keyword>
<evidence type="ECO:0000256" key="4">
    <source>
        <dbReference type="PIRNR" id="PIRNR036492"/>
    </source>
</evidence>
<evidence type="ECO:0000256" key="1">
    <source>
        <dbReference type="ARBA" id="ARBA00009986"/>
    </source>
</evidence>
<dbReference type="RefSeq" id="WP_143905527.1">
    <property type="nucleotide sequence ID" value="NZ_CP041765.1"/>
</dbReference>
<accession>A0A516WZF2</accession>
<dbReference type="InterPro" id="IPR029510">
    <property type="entry name" value="Ald_DH_CS_GLU"/>
</dbReference>
<feature type="domain" description="Aldehyde dehydrogenase" evidence="8">
    <location>
        <begin position="35"/>
        <end position="448"/>
    </location>
</feature>
<dbReference type="PIRSF" id="PIRSF036492">
    <property type="entry name" value="ALDH"/>
    <property type="match status" value="1"/>
</dbReference>
<evidence type="ECO:0000313" key="10">
    <source>
        <dbReference type="Proteomes" id="UP000317344"/>
    </source>
</evidence>
<comment type="similarity">
    <text evidence="1 4 7">Belongs to the aldehyde dehydrogenase family.</text>
</comment>
<dbReference type="GO" id="GO:0005737">
    <property type="term" value="C:cytoplasm"/>
    <property type="evidence" value="ECO:0007669"/>
    <property type="project" value="TreeGrafter"/>
</dbReference>
<reference evidence="9 10" key="2">
    <citation type="submission" date="2019-07" db="EMBL/GenBank/DDBJ databases">
        <authorList>
            <person name="Huang Y."/>
        </authorList>
    </citation>
    <scope>NUCLEOTIDE SEQUENCE [LARGE SCALE GENOMIC DNA]</scope>
    <source>
        <strain evidence="9 10">HY188</strain>
    </source>
</reference>
<dbReference type="InterPro" id="IPR015590">
    <property type="entry name" value="Aldehyde_DH_dom"/>
</dbReference>
<proteinExistence type="inferred from homology"/>
<dbReference type="InterPro" id="IPR016161">
    <property type="entry name" value="Ald_DH/histidinol_DH"/>
</dbReference>
<dbReference type="SUPFAM" id="SSF53720">
    <property type="entry name" value="ALDH-like"/>
    <property type="match status" value="1"/>
</dbReference>
<dbReference type="Pfam" id="PF00171">
    <property type="entry name" value="Aldedh"/>
    <property type="match status" value="1"/>
</dbReference>
<keyword evidence="2 4" id="KW-0560">Oxidoreductase</keyword>
<dbReference type="GO" id="GO:0004029">
    <property type="term" value="F:aldehyde dehydrogenase (NAD+) activity"/>
    <property type="evidence" value="ECO:0007669"/>
    <property type="project" value="TreeGrafter"/>
</dbReference>
<dbReference type="GO" id="GO:0006081">
    <property type="term" value="P:aldehyde metabolic process"/>
    <property type="evidence" value="ECO:0007669"/>
    <property type="project" value="InterPro"/>
</dbReference>
<dbReference type="OrthoDB" id="6882680at2"/>
<keyword evidence="10" id="KW-1185">Reference proteome</keyword>
<dbReference type="PANTHER" id="PTHR43570">
    <property type="entry name" value="ALDEHYDE DEHYDROGENASE"/>
    <property type="match status" value="1"/>
</dbReference>
<dbReference type="PANTHER" id="PTHR43570:SF20">
    <property type="entry name" value="ALDEHYDE DEHYDROGENASE ALDX-RELATED"/>
    <property type="match status" value="1"/>
</dbReference>
<evidence type="ECO:0000259" key="8">
    <source>
        <dbReference type="Pfam" id="PF00171"/>
    </source>
</evidence>
<evidence type="ECO:0000313" key="9">
    <source>
        <dbReference type="EMBL" id="QDQ96137.1"/>
    </source>
</evidence>